<reference evidence="1 2" key="1">
    <citation type="submission" date="2024-02" db="EMBL/GenBank/DDBJ databases">
        <title>Genome analysis and characterization of Microbaculum marinisediminis sp. nov., isolated from marine sediment.</title>
        <authorList>
            <person name="Du Z.-J."/>
            <person name="Ye Y.-Q."/>
            <person name="Zhang Z.-R."/>
            <person name="Yuan S.-M."/>
            <person name="Zhang X.-Y."/>
        </authorList>
    </citation>
    <scope>NUCLEOTIDE SEQUENCE [LARGE SCALE GENOMIC DNA]</scope>
    <source>
        <strain evidence="1 2">SDUM1044001</strain>
    </source>
</reference>
<proteinExistence type="predicted"/>
<accession>A0AAW9RQR9</accession>
<dbReference type="AlphaFoldDB" id="A0AAW9RQR9"/>
<sequence length="78" mass="8699">MTRNSARRLRRAAEVQANIACRRHTKPWVHFQVEVFFRFRAGMDTPDIALELGEHEAVVAAALADAREVVRAIEGAAA</sequence>
<dbReference type="Proteomes" id="UP001378188">
    <property type="component" value="Unassembled WGS sequence"/>
</dbReference>
<name>A0AAW9RQR9_9HYPH</name>
<dbReference type="RefSeq" id="WP_340328991.1">
    <property type="nucleotide sequence ID" value="NZ_JAZHOF010000003.1"/>
</dbReference>
<keyword evidence="2" id="KW-1185">Reference proteome</keyword>
<protein>
    <submittedName>
        <fullName evidence="1">Uncharacterized protein</fullName>
    </submittedName>
</protein>
<comment type="caution">
    <text evidence="1">The sequence shown here is derived from an EMBL/GenBank/DDBJ whole genome shotgun (WGS) entry which is preliminary data.</text>
</comment>
<dbReference type="EMBL" id="JAZHOF010000003">
    <property type="protein sequence ID" value="MEJ8571288.1"/>
    <property type="molecule type" value="Genomic_DNA"/>
</dbReference>
<organism evidence="1 2">
    <name type="scientific">Microbaculum marinum</name>
    <dbReference type="NCBI Taxonomy" id="1764581"/>
    <lineage>
        <taxon>Bacteria</taxon>
        <taxon>Pseudomonadati</taxon>
        <taxon>Pseudomonadota</taxon>
        <taxon>Alphaproteobacteria</taxon>
        <taxon>Hyphomicrobiales</taxon>
        <taxon>Tepidamorphaceae</taxon>
        <taxon>Microbaculum</taxon>
    </lineage>
</organism>
<evidence type="ECO:0000313" key="2">
    <source>
        <dbReference type="Proteomes" id="UP001378188"/>
    </source>
</evidence>
<evidence type="ECO:0000313" key="1">
    <source>
        <dbReference type="EMBL" id="MEJ8571288.1"/>
    </source>
</evidence>
<gene>
    <name evidence="1" type="ORF">V3328_07380</name>
</gene>